<evidence type="ECO:0000313" key="3">
    <source>
        <dbReference type="EMBL" id="NMH94240.1"/>
    </source>
</evidence>
<dbReference type="EMBL" id="JAAXKZ010000101">
    <property type="protein sequence ID" value="NMH94240.1"/>
    <property type="molecule type" value="Genomic_DNA"/>
</dbReference>
<dbReference type="Proteomes" id="UP000586918">
    <property type="component" value="Unassembled WGS sequence"/>
</dbReference>
<accession>A0A848DN54</accession>
<evidence type="ECO:0008006" key="5">
    <source>
        <dbReference type="Google" id="ProtNLM"/>
    </source>
</evidence>
<sequence>MWEPVGPLPASVYWRRRGIALASIISVFVLFGWMISALATPASDDAGETATTRAASRAALTAPVSAGTTTPGTAVGSAPASAPAHASGSTTSGVVATSPGTQLRSPVAGPDATTPAADELVRPDDTPRPPVSVPPSVPLPPTGPVPCTNDMLTVGAEIDRPDHKVGDRPVLRLVVTNVSEQPCVRDLDGARQEIVVWSGDGADRLWSSNDCVNPSTIDLRTLVPGQPVAFAVTWFGRTSTPGCAEPRTPVPAGAYRVMTRVDNLISAPTPFLLLD</sequence>
<name>A0A848DN54_9PSEU</name>
<dbReference type="AlphaFoldDB" id="A0A848DN54"/>
<keyword evidence="2" id="KW-0812">Transmembrane</keyword>
<organism evidence="3 4">
    <name type="scientific">Pseudonocardia bannensis</name>
    <dbReference type="NCBI Taxonomy" id="630973"/>
    <lineage>
        <taxon>Bacteria</taxon>
        <taxon>Bacillati</taxon>
        <taxon>Actinomycetota</taxon>
        <taxon>Actinomycetes</taxon>
        <taxon>Pseudonocardiales</taxon>
        <taxon>Pseudonocardiaceae</taxon>
        <taxon>Pseudonocardia</taxon>
    </lineage>
</organism>
<reference evidence="3 4" key="1">
    <citation type="submission" date="2020-04" db="EMBL/GenBank/DDBJ databases">
        <authorList>
            <person name="Klaysubun C."/>
            <person name="Duangmal K."/>
            <person name="Lipun K."/>
        </authorList>
    </citation>
    <scope>NUCLEOTIDE SEQUENCE [LARGE SCALE GENOMIC DNA]</scope>
    <source>
        <strain evidence="3 4">DSM 45300</strain>
    </source>
</reference>
<comment type="caution">
    <text evidence="3">The sequence shown here is derived from an EMBL/GenBank/DDBJ whole genome shotgun (WGS) entry which is preliminary data.</text>
</comment>
<keyword evidence="2" id="KW-0472">Membrane</keyword>
<keyword evidence="2" id="KW-1133">Transmembrane helix</keyword>
<feature type="compositionally biased region" description="Pro residues" evidence="1">
    <location>
        <begin position="128"/>
        <end position="144"/>
    </location>
</feature>
<evidence type="ECO:0000256" key="1">
    <source>
        <dbReference type="SAM" id="MobiDB-lite"/>
    </source>
</evidence>
<feature type="transmembrane region" description="Helical" evidence="2">
    <location>
        <begin position="19"/>
        <end position="39"/>
    </location>
</feature>
<gene>
    <name evidence="3" type="ORF">HF519_22195</name>
</gene>
<evidence type="ECO:0000256" key="2">
    <source>
        <dbReference type="SAM" id="Phobius"/>
    </source>
</evidence>
<feature type="region of interest" description="Disordered" evidence="1">
    <location>
        <begin position="59"/>
        <end position="144"/>
    </location>
</feature>
<keyword evidence="4" id="KW-1185">Reference proteome</keyword>
<proteinExistence type="predicted"/>
<feature type="compositionally biased region" description="Low complexity" evidence="1">
    <location>
        <begin position="71"/>
        <end position="101"/>
    </location>
</feature>
<protein>
    <recommendedName>
        <fullName evidence="5">MucR family transcriptional regulator</fullName>
    </recommendedName>
</protein>
<dbReference type="RefSeq" id="WP_169414928.1">
    <property type="nucleotide sequence ID" value="NZ_JAAXKZ010000101.1"/>
</dbReference>
<evidence type="ECO:0000313" key="4">
    <source>
        <dbReference type="Proteomes" id="UP000586918"/>
    </source>
</evidence>